<evidence type="ECO:0000259" key="3">
    <source>
        <dbReference type="Pfam" id="PF02826"/>
    </source>
</evidence>
<dbReference type="GO" id="GO:0016491">
    <property type="term" value="F:oxidoreductase activity"/>
    <property type="evidence" value="ECO:0007669"/>
    <property type="project" value="UniProtKB-KW"/>
</dbReference>
<dbReference type="Gene3D" id="3.40.50.720">
    <property type="entry name" value="NAD(P)-binding Rossmann-like Domain"/>
    <property type="match status" value="2"/>
</dbReference>
<protein>
    <recommendedName>
        <fullName evidence="3">D-isomer specific 2-hydroxyacid dehydrogenase NAD-binding domain-containing protein</fullName>
    </recommendedName>
</protein>
<dbReference type="EMBL" id="MU857638">
    <property type="protein sequence ID" value="KAK4248375.1"/>
    <property type="molecule type" value="Genomic_DNA"/>
</dbReference>
<evidence type="ECO:0000256" key="2">
    <source>
        <dbReference type="ARBA" id="ARBA00023027"/>
    </source>
</evidence>
<dbReference type="InterPro" id="IPR029753">
    <property type="entry name" value="D-isomer_DH_CS"/>
</dbReference>
<reference evidence="4" key="1">
    <citation type="journal article" date="2023" name="Mol. Phylogenet. Evol.">
        <title>Genome-scale phylogeny and comparative genomics of the fungal order Sordariales.</title>
        <authorList>
            <person name="Hensen N."/>
            <person name="Bonometti L."/>
            <person name="Westerberg I."/>
            <person name="Brannstrom I.O."/>
            <person name="Guillou S."/>
            <person name="Cros-Aarteil S."/>
            <person name="Calhoun S."/>
            <person name="Haridas S."/>
            <person name="Kuo A."/>
            <person name="Mondo S."/>
            <person name="Pangilinan J."/>
            <person name="Riley R."/>
            <person name="LaButti K."/>
            <person name="Andreopoulos B."/>
            <person name="Lipzen A."/>
            <person name="Chen C."/>
            <person name="Yan M."/>
            <person name="Daum C."/>
            <person name="Ng V."/>
            <person name="Clum A."/>
            <person name="Steindorff A."/>
            <person name="Ohm R.A."/>
            <person name="Martin F."/>
            <person name="Silar P."/>
            <person name="Natvig D.O."/>
            <person name="Lalanne C."/>
            <person name="Gautier V."/>
            <person name="Ament-Velasquez S.L."/>
            <person name="Kruys A."/>
            <person name="Hutchinson M.I."/>
            <person name="Powell A.J."/>
            <person name="Barry K."/>
            <person name="Miller A.N."/>
            <person name="Grigoriev I.V."/>
            <person name="Debuchy R."/>
            <person name="Gladieux P."/>
            <person name="Hiltunen Thoren M."/>
            <person name="Johannesson H."/>
        </authorList>
    </citation>
    <scope>NUCLEOTIDE SEQUENCE</scope>
    <source>
        <strain evidence="4">CBS 359.72</strain>
    </source>
</reference>
<comment type="caution">
    <text evidence="4">The sequence shown here is derived from an EMBL/GenBank/DDBJ whole genome shotgun (WGS) entry which is preliminary data.</text>
</comment>
<evidence type="ECO:0000313" key="4">
    <source>
        <dbReference type="EMBL" id="KAK4248375.1"/>
    </source>
</evidence>
<dbReference type="Pfam" id="PF02826">
    <property type="entry name" value="2-Hacid_dh_C"/>
    <property type="match status" value="1"/>
</dbReference>
<dbReference type="Gene3D" id="3.30.428.10">
    <property type="entry name" value="HIT-like"/>
    <property type="match status" value="1"/>
</dbReference>
<dbReference type="AlphaFoldDB" id="A0AAN7HQ31"/>
<dbReference type="PROSITE" id="PS00671">
    <property type="entry name" value="D_2_HYDROXYACID_DH_3"/>
    <property type="match status" value="1"/>
</dbReference>
<accession>A0AAN7HQ31</accession>
<feature type="domain" description="D-isomer specific 2-hydroxyacid dehydrogenase NAD-binding" evidence="3">
    <location>
        <begin position="342"/>
        <end position="528"/>
    </location>
</feature>
<keyword evidence="1" id="KW-0560">Oxidoreductase</keyword>
<dbReference type="PANTHER" id="PTHR43333:SF1">
    <property type="entry name" value="D-ISOMER SPECIFIC 2-HYDROXYACID DEHYDROGENASE NAD-BINDING DOMAIN-CONTAINING PROTEIN"/>
    <property type="match status" value="1"/>
</dbReference>
<sequence length="610" mass="67969">MARSHDPTLTEAAVRVDPRDSREYAGCQEASPLYDICHHPERFSKVLYHDQELLVLDDANAKSPDHVILMPRDTSIKEIACLRTEHLPLLYRFRGMAQAEIDRVMRIDPGKIPMFRVGFHTIPSLFPLHCHVLDCSLSTEKMFHARHWKVTFSNMFIALDRVIEEVKRTGRMTVDADGYRHDWVTRPIRCPVDIKQLARHWRQHVDEWKSTKSLALNVTPARHWEPTYPVILTTRKHSGFLGLVGGNELDNLRDEFPGLEVYSYYTDEWSHIPKYVLDKVTIYLSTTELPPAEYALPQLEWIQLASSGLDLLTRHPYNHRPGLRVTSRTGSGSEAIAEWVLMNAMFLSRRMPRALQHQARREWAPAGLTSYRTLGQLSVGIVGFGSIGQQVAERFLALGAKGVAAVNPKGLPPSLAAAGTKKGSRLGEIAVLRAGVKEALREFLGQQDVLVLAAPLRPETRGLIGGAELAALPRGAIVLNVSRGPLLDEHLGSGHLAGAAIGVADQEPLDVTSPLWDLPNLIITPHISAFHDKYNQNMLSIFEHNLQAHLEHKPITAMWNVAQLPVPSDPLPPPSLKSNLVPRRTTNVVYAVRERPDGDGNDGGSSSGRN</sequence>
<dbReference type="Pfam" id="PF11969">
    <property type="entry name" value="DcpS_C"/>
    <property type="match status" value="1"/>
</dbReference>
<keyword evidence="5" id="KW-1185">Reference proteome</keyword>
<dbReference type="SUPFAM" id="SSF54197">
    <property type="entry name" value="HIT-like"/>
    <property type="match status" value="1"/>
</dbReference>
<dbReference type="PANTHER" id="PTHR43333">
    <property type="entry name" value="2-HACID_DH_C DOMAIN-CONTAINING PROTEIN"/>
    <property type="match status" value="1"/>
</dbReference>
<dbReference type="InterPro" id="IPR006140">
    <property type="entry name" value="D-isomer_DH_NAD-bd"/>
</dbReference>
<keyword evidence="2" id="KW-0520">NAD</keyword>
<dbReference type="Proteomes" id="UP001303647">
    <property type="component" value="Unassembled WGS sequence"/>
</dbReference>
<evidence type="ECO:0000256" key="1">
    <source>
        <dbReference type="ARBA" id="ARBA00023002"/>
    </source>
</evidence>
<dbReference type="SUPFAM" id="SSF51735">
    <property type="entry name" value="NAD(P)-binding Rossmann-fold domains"/>
    <property type="match status" value="1"/>
</dbReference>
<dbReference type="InterPro" id="IPR036265">
    <property type="entry name" value="HIT-like_sf"/>
</dbReference>
<evidence type="ECO:0000313" key="5">
    <source>
        <dbReference type="Proteomes" id="UP001303647"/>
    </source>
</evidence>
<proteinExistence type="predicted"/>
<name>A0AAN7HQ31_9PEZI</name>
<dbReference type="GO" id="GO:0051287">
    <property type="term" value="F:NAD binding"/>
    <property type="evidence" value="ECO:0007669"/>
    <property type="project" value="InterPro"/>
</dbReference>
<reference evidence="4" key="2">
    <citation type="submission" date="2023-05" db="EMBL/GenBank/DDBJ databases">
        <authorList>
            <consortium name="Lawrence Berkeley National Laboratory"/>
            <person name="Steindorff A."/>
            <person name="Hensen N."/>
            <person name="Bonometti L."/>
            <person name="Westerberg I."/>
            <person name="Brannstrom I.O."/>
            <person name="Guillou S."/>
            <person name="Cros-Aarteil S."/>
            <person name="Calhoun S."/>
            <person name="Haridas S."/>
            <person name="Kuo A."/>
            <person name="Mondo S."/>
            <person name="Pangilinan J."/>
            <person name="Riley R."/>
            <person name="Labutti K."/>
            <person name="Andreopoulos B."/>
            <person name="Lipzen A."/>
            <person name="Chen C."/>
            <person name="Yanf M."/>
            <person name="Daum C."/>
            <person name="Ng V."/>
            <person name="Clum A."/>
            <person name="Ohm R."/>
            <person name="Martin F."/>
            <person name="Silar P."/>
            <person name="Natvig D."/>
            <person name="Lalanne C."/>
            <person name="Gautier V."/>
            <person name="Ament-Velasquez S.L."/>
            <person name="Kruys A."/>
            <person name="Hutchinson M.I."/>
            <person name="Powell A.J."/>
            <person name="Barry K."/>
            <person name="Miller A.N."/>
            <person name="Grigoriev I.V."/>
            <person name="Debuchy R."/>
            <person name="Gladieux P."/>
            <person name="Thoren M.H."/>
            <person name="Johannesson H."/>
        </authorList>
    </citation>
    <scope>NUCLEOTIDE SEQUENCE</scope>
    <source>
        <strain evidence="4">CBS 359.72</strain>
    </source>
</reference>
<organism evidence="4 5">
    <name type="scientific">Corynascus novoguineensis</name>
    <dbReference type="NCBI Taxonomy" id="1126955"/>
    <lineage>
        <taxon>Eukaryota</taxon>
        <taxon>Fungi</taxon>
        <taxon>Dikarya</taxon>
        <taxon>Ascomycota</taxon>
        <taxon>Pezizomycotina</taxon>
        <taxon>Sordariomycetes</taxon>
        <taxon>Sordariomycetidae</taxon>
        <taxon>Sordariales</taxon>
        <taxon>Chaetomiaceae</taxon>
        <taxon>Corynascus</taxon>
    </lineage>
</organism>
<gene>
    <name evidence="4" type="ORF">C7999DRAFT_40385</name>
</gene>
<dbReference type="InterPro" id="IPR036291">
    <property type="entry name" value="NAD(P)-bd_dom_sf"/>
</dbReference>